<reference evidence="1 2" key="1">
    <citation type="submission" date="2017-12" db="EMBL/GenBank/DDBJ databases">
        <title>Confluentibacter flavum sp. nov., isolated from the saline lake.</title>
        <authorList>
            <person name="Yu L."/>
        </authorList>
    </citation>
    <scope>NUCLEOTIDE SEQUENCE [LARGE SCALE GENOMIC DNA]</scope>
    <source>
        <strain evidence="1 2">3B</strain>
    </source>
</reference>
<accession>A0A2N3HIT2</accession>
<sequence length="101" mass="11325">MKHIYIISILFLFMACSNSKPKKQTVELSCGQCQFGLTSQKGCDLAVRINEKAYFVDGADIDEFGDAHDENSGFCEVIRKAEVEGELINNRFKVTTVKLLD</sequence>
<dbReference type="RefSeq" id="WP_106659897.1">
    <property type="nucleotide sequence ID" value="NZ_PJEO01000039.1"/>
</dbReference>
<dbReference type="AlphaFoldDB" id="A0A2N3HIT2"/>
<evidence type="ECO:0000313" key="1">
    <source>
        <dbReference type="EMBL" id="PKQ44890.1"/>
    </source>
</evidence>
<name>A0A2N3HIT2_9FLAO</name>
<comment type="caution">
    <text evidence="1">The sequence shown here is derived from an EMBL/GenBank/DDBJ whole genome shotgun (WGS) entry which is preliminary data.</text>
</comment>
<organism evidence="1 2">
    <name type="scientific">Confluentibacter flavum</name>
    <dbReference type="NCBI Taxonomy" id="1909700"/>
    <lineage>
        <taxon>Bacteria</taxon>
        <taxon>Pseudomonadati</taxon>
        <taxon>Bacteroidota</taxon>
        <taxon>Flavobacteriia</taxon>
        <taxon>Flavobacteriales</taxon>
        <taxon>Flavobacteriaceae</taxon>
        <taxon>Confluentibacter</taxon>
    </lineage>
</organism>
<dbReference type="PROSITE" id="PS51257">
    <property type="entry name" value="PROKAR_LIPOPROTEIN"/>
    <property type="match status" value="1"/>
</dbReference>
<evidence type="ECO:0000313" key="2">
    <source>
        <dbReference type="Proteomes" id="UP000233435"/>
    </source>
</evidence>
<dbReference type="Proteomes" id="UP000233435">
    <property type="component" value="Unassembled WGS sequence"/>
</dbReference>
<dbReference type="EMBL" id="PJEO01000039">
    <property type="protein sequence ID" value="PKQ44890.1"/>
    <property type="molecule type" value="Genomic_DNA"/>
</dbReference>
<keyword evidence="2" id="KW-1185">Reference proteome</keyword>
<dbReference type="OrthoDB" id="676338at2"/>
<protein>
    <submittedName>
        <fullName evidence="1">Uncharacterized protein</fullName>
    </submittedName>
</protein>
<dbReference type="InterPro" id="IPR045950">
    <property type="entry name" value="DUF6370"/>
</dbReference>
<proteinExistence type="predicted"/>
<dbReference type="Pfam" id="PF19897">
    <property type="entry name" value="DUF6370"/>
    <property type="match status" value="1"/>
</dbReference>
<gene>
    <name evidence="1" type="ORF">CSW08_10790</name>
</gene>